<dbReference type="AlphaFoldDB" id="A0A6P5IR09"/>
<accession>A0A6P5IR09</accession>
<organism evidence="3 5">
    <name type="scientific">Phascolarctos cinereus</name>
    <name type="common">Koala</name>
    <dbReference type="NCBI Taxonomy" id="38626"/>
    <lineage>
        <taxon>Eukaryota</taxon>
        <taxon>Metazoa</taxon>
        <taxon>Chordata</taxon>
        <taxon>Craniata</taxon>
        <taxon>Vertebrata</taxon>
        <taxon>Euteleostomi</taxon>
        <taxon>Mammalia</taxon>
        <taxon>Metatheria</taxon>
        <taxon>Diprotodontia</taxon>
        <taxon>Phascolarctidae</taxon>
        <taxon>Phascolarctos</taxon>
    </lineage>
</organism>
<protein>
    <submittedName>
        <fullName evidence="4 5">TCDD-inducible poly [ADP-ribose] polymerase-like</fullName>
    </submittedName>
</protein>
<evidence type="ECO:0000313" key="3">
    <source>
        <dbReference type="Proteomes" id="UP000515140"/>
    </source>
</evidence>
<dbReference type="RefSeq" id="XP_020824570.1">
    <property type="nucleotide sequence ID" value="XM_020968911.1"/>
</dbReference>
<dbReference type="GO" id="GO:0003950">
    <property type="term" value="F:NAD+ poly-ADP-ribosyltransferase activity"/>
    <property type="evidence" value="ECO:0007669"/>
    <property type="project" value="InterPro"/>
</dbReference>
<feature type="domain" description="PARP catalytic" evidence="2">
    <location>
        <begin position="1"/>
        <end position="201"/>
    </location>
</feature>
<dbReference type="GO" id="GO:0005634">
    <property type="term" value="C:nucleus"/>
    <property type="evidence" value="ECO:0007669"/>
    <property type="project" value="TreeGrafter"/>
</dbReference>
<proteinExistence type="inferred from homology"/>
<evidence type="ECO:0000313" key="4">
    <source>
        <dbReference type="RefSeq" id="XP_020824569.1"/>
    </source>
</evidence>
<evidence type="ECO:0000256" key="1">
    <source>
        <dbReference type="ARBA" id="ARBA00024347"/>
    </source>
</evidence>
<reference evidence="4 5" key="1">
    <citation type="submission" date="2025-04" db="UniProtKB">
        <authorList>
            <consortium name="RefSeq"/>
        </authorList>
    </citation>
    <scope>IDENTIFICATION</scope>
    <source>
        <tissue evidence="4 5">Spleen</tissue>
    </source>
</reference>
<evidence type="ECO:0000259" key="2">
    <source>
        <dbReference type="PROSITE" id="PS51059"/>
    </source>
</evidence>
<sequence>MRMKIPRNQHFILMEILPSESTYQYCCELFYFSMKPLQSVVLRIFQLYNPELWEQYKRQKAMMTVHKAVSTSLEYHLFHETTIRLEHLAANGLDSKLSRYAGILGYGTYFSLHAKTASLMNLVYNPDFGHVIVLARVLVGENTVGRPGLQAPPFKPDGQQFEFCVNNTDRPTRFVIFKEKYSFPHFIILYKHFRDSVHLVF</sequence>
<dbReference type="GO" id="GO:1990404">
    <property type="term" value="F:NAD+-protein mono-ADP-ribosyltransferase activity"/>
    <property type="evidence" value="ECO:0007669"/>
    <property type="project" value="TreeGrafter"/>
</dbReference>
<dbReference type="Proteomes" id="UP000515140">
    <property type="component" value="Unplaced"/>
</dbReference>
<comment type="similarity">
    <text evidence="1">Belongs to the ARTD/PARP family.</text>
</comment>
<evidence type="ECO:0000313" key="5">
    <source>
        <dbReference type="RefSeq" id="XP_020824570.1"/>
    </source>
</evidence>
<name>A0A6P5IR09_PHACI</name>
<dbReference type="Gene3D" id="3.90.228.10">
    <property type="match status" value="1"/>
</dbReference>
<dbReference type="InterPro" id="IPR051712">
    <property type="entry name" value="ARTD-AVP"/>
</dbReference>
<dbReference type="PANTHER" id="PTHR45740:SF6">
    <property type="entry name" value="PROTEIN MONO-ADP-RIBOSYLTRANSFERASE PARP12"/>
    <property type="match status" value="1"/>
</dbReference>
<gene>
    <name evidence="4 5" type="primary">LOC110195947</name>
</gene>
<dbReference type="KEGG" id="pcw:110195947"/>
<dbReference type="SUPFAM" id="SSF56399">
    <property type="entry name" value="ADP-ribosylation"/>
    <property type="match status" value="1"/>
</dbReference>
<dbReference type="InterPro" id="IPR012317">
    <property type="entry name" value="Poly(ADP-ribose)pol_cat_dom"/>
</dbReference>
<keyword evidence="3" id="KW-1185">Reference proteome</keyword>
<dbReference type="GeneID" id="110195947"/>
<dbReference type="PROSITE" id="PS51059">
    <property type="entry name" value="PARP_CATALYTIC"/>
    <property type="match status" value="1"/>
</dbReference>
<dbReference type="RefSeq" id="XP_020824569.1">
    <property type="nucleotide sequence ID" value="XM_020968910.1"/>
</dbReference>
<dbReference type="PANTHER" id="PTHR45740">
    <property type="entry name" value="POLY [ADP-RIBOSE] POLYMERASE"/>
    <property type="match status" value="1"/>
</dbReference>